<evidence type="ECO:0000256" key="1">
    <source>
        <dbReference type="ARBA" id="ARBA00022722"/>
    </source>
</evidence>
<dbReference type="Proteomes" id="UP001595724">
    <property type="component" value="Unassembled WGS sequence"/>
</dbReference>
<dbReference type="EC" id="3.1.-.-" evidence="6"/>
<dbReference type="NCBIfam" id="TIGR00632">
    <property type="entry name" value="vsr"/>
    <property type="match status" value="1"/>
</dbReference>
<dbReference type="InterPro" id="IPR011335">
    <property type="entry name" value="Restrct_endonuc-II-like"/>
</dbReference>
<evidence type="ECO:0000313" key="7">
    <source>
        <dbReference type="EMBL" id="MFC3660223.1"/>
    </source>
</evidence>
<organism evidence="7 8">
    <name type="scientific">Luteimonas notoginsengisoli</name>
    <dbReference type="NCBI Taxonomy" id="1578200"/>
    <lineage>
        <taxon>Bacteria</taxon>
        <taxon>Pseudomonadati</taxon>
        <taxon>Pseudomonadota</taxon>
        <taxon>Gammaproteobacteria</taxon>
        <taxon>Lysobacterales</taxon>
        <taxon>Lysobacteraceae</taxon>
        <taxon>Luteimonas</taxon>
    </lineage>
</organism>
<keyword evidence="4 6" id="KW-0378">Hydrolase</keyword>
<comment type="caution">
    <text evidence="7">The sequence shown here is derived from an EMBL/GenBank/DDBJ whole genome shotgun (WGS) entry which is preliminary data.</text>
</comment>
<keyword evidence="1 6" id="KW-0540">Nuclease</keyword>
<reference evidence="8" key="1">
    <citation type="journal article" date="2019" name="Int. J. Syst. Evol. Microbiol.">
        <title>The Global Catalogue of Microorganisms (GCM) 10K type strain sequencing project: providing services to taxonomists for standard genome sequencing and annotation.</title>
        <authorList>
            <consortium name="The Broad Institute Genomics Platform"/>
            <consortium name="The Broad Institute Genome Sequencing Center for Infectious Disease"/>
            <person name="Wu L."/>
            <person name="Ma J."/>
        </authorList>
    </citation>
    <scope>NUCLEOTIDE SEQUENCE [LARGE SCALE GENOMIC DNA]</scope>
    <source>
        <strain evidence="8">KCTC 42211</strain>
    </source>
</reference>
<sequence length="139" mass="15940">MDVVDRATRSRMMSGIRGKDTKPELAVRSFLHRAGLRFRLHAKLPGKPDLVLPRYETVVFVHGCFWHRHEGCRYATTPASNVEFWQEKFAGNVQRDARVKRQLEEAGWRVETVWACQLGEQELAGLADRIRNGAPAGRR</sequence>
<keyword evidence="5 6" id="KW-0234">DNA repair</keyword>
<dbReference type="EMBL" id="JBHRYF010000008">
    <property type="protein sequence ID" value="MFC3660223.1"/>
    <property type="molecule type" value="Genomic_DNA"/>
</dbReference>
<evidence type="ECO:0000256" key="4">
    <source>
        <dbReference type="ARBA" id="ARBA00022801"/>
    </source>
</evidence>
<gene>
    <name evidence="7" type="ORF">ACFOM9_09115</name>
</gene>
<keyword evidence="3 6" id="KW-0227">DNA damage</keyword>
<dbReference type="GO" id="GO:0004519">
    <property type="term" value="F:endonuclease activity"/>
    <property type="evidence" value="ECO:0007669"/>
    <property type="project" value="UniProtKB-KW"/>
</dbReference>
<proteinExistence type="inferred from homology"/>
<dbReference type="Pfam" id="PF03852">
    <property type="entry name" value="Vsr"/>
    <property type="match status" value="1"/>
</dbReference>
<name>A0ABV7UUI2_9GAMM</name>
<evidence type="ECO:0000256" key="2">
    <source>
        <dbReference type="ARBA" id="ARBA00022759"/>
    </source>
</evidence>
<dbReference type="CDD" id="cd00221">
    <property type="entry name" value="Vsr"/>
    <property type="match status" value="1"/>
</dbReference>
<dbReference type="SUPFAM" id="SSF52980">
    <property type="entry name" value="Restriction endonuclease-like"/>
    <property type="match status" value="1"/>
</dbReference>
<protein>
    <recommendedName>
        <fullName evidence="6">Very short patch repair endonuclease</fullName>
        <ecNumber evidence="6">3.1.-.-</ecNumber>
    </recommendedName>
</protein>
<evidence type="ECO:0000256" key="5">
    <source>
        <dbReference type="ARBA" id="ARBA00023204"/>
    </source>
</evidence>
<evidence type="ECO:0000256" key="3">
    <source>
        <dbReference type="ARBA" id="ARBA00022763"/>
    </source>
</evidence>
<dbReference type="InterPro" id="IPR004603">
    <property type="entry name" value="DNA_mismatch_endonuc_vsr"/>
</dbReference>
<dbReference type="RefSeq" id="WP_386709299.1">
    <property type="nucleotide sequence ID" value="NZ_JBHRYF010000008.1"/>
</dbReference>
<keyword evidence="8" id="KW-1185">Reference proteome</keyword>
<comment type="function">
    <text evidence="6">May nick specific sequences that contain T:G mispairs resulting from m5C-deamination.</text>
</comment>
<dbReference type="PIRSF" id="PIRSF018267">
    <property type="entry name" value="VSR_endonuc"/>
    <property type="match status" value="1"/>
</dbReference>
<dbReference type="Gene3D" id="3.40.960.10">
    <property type="entry name" value="VSR Endonuclease"/>
    <property type="match status" value="1"/>
</dbReference>
<evidence type="ECO:0000256" key="6">
    <source>
        <dbReference type="PIRNR" id="PIRNR018267"/>
    </source>
</evidence>
<accession>A0ABV7UUI2</accession>
<comment type="similarity">
    <text evidence="6">Belongs to the vsr family.</text>
</comment>
<evidence type="ECO:0000313" key="8">
    <source>
        <dbReference type="Proteomes" id="UP001595724"/>
    </source>
</evidence>
<keyword evidence="2 6" id="KW-0255">Endonuclease</keyword>